<keyword evidence="1" id="KW-0645">Protease</keyword>
<sequence length="1763" mass="195277">GGRKSTSSRAIQDDHAQHHRASRRRDDDDNNDRGRGRSPKRTRYPPRDRSQPARTSTTDQSRRNQDTNNRSTRDNSRRPASADGHASRPTGSVSTQAPSPPSPPPSPLHPSPALLPSPAPAASRPSHSMHSTGQSRINPPSSKSLLPSNATWASPNHTSNTALTTATHSLPLSSTTTIASSTKPPPNSTSSPHLPQSSSACRSPHPRSANTSTTHINSSPKPCPKSIPSKPSHSRTTPAPLPTPSPPTSVSSQPPSSSSTTSQPTTRTTSPLSVHINANSIPNTRPAHVSKRLWKKMNSSVGISWHIPSPSDNDSDEPLAPPPLGKAESSGDEDRAFEENEGSFYHPTVQHMQPLVAKAFRQHVYDKSNNYHITPIKPPKTHYRIRAPRAPWAQDNTRTSPQDTAEEFFDPAAPPVAKLADAWRAGLVPTHDHFAFHVGLVDSSFSLKVSYDESSAPTVYKSDSCPQLSHDWIIDSGATASCTPHKSYFRLSKFRSCSMTLTVGDGGQLPILGYGPVDLTVLSRNITKGPDHHSEPHFLSLPFGLYCPNLKFNLLSVRHAVSSGYQVKFDHPEHCLFILDKTYYFRAAVNILGLYSFSATGVPPGSPLPPRDTLTTRTMFDGFKAFLMANPVSPSLPSHPPSLHSTAFTSSAHFPSHHQALNAFPTTLPPSTLVIDQLHIIFYPGVLCYAPIFLPPSSPLHSSTNASYSQIDPLITPASSSPPPPSSYGSLLTQILGSPSTTHLLDPTLSILPECALTLVGDSRLPNDALLRRWHERLGHPSAAVFRSLVADHPELSSYRTRNFKPFDCDVCEYAKSRRKPFSSEAVFRANTYLTLVHSDIWGPCPVQSIGGSSYFVIFVDDFSRFTWIYPIAKRQDLYLVYERFRLHATSIFKRDIDTIRYAAPSDIGNLQADNAKEFEKLARLVLAKYHTKTTFSNAYSPSQNAVAERHIGIIVMKTRALLLAGDLPKFLWAEAAVYAAWLYNVTPSTANHGKSPYCCVYSRHPPLGVIKTFGCTAFVHIQKAVQINKLDPRALKTMFIGLPDDRKGYKLLNLHSHELVYSRDVTFWEDKYPAINTLEAAALHRHQAKDPAYRPQLHPNAPLPPLHSMLDVPYSLLSFPNSASVCPTPLSFYTAMDLALPFVSPLHHAPTHSLPHHSLRTTPNYPSAGFALELSTFFSDVCCTDYYDVHSIPVPPTLPFHLPPSRTLTPLNPSVFPPTFTYALLGAKVPTGDPLTWNEAMRRPDRDQWLAAAQAEFNSLQANKTYELVPRRSSPSRPLTSRWVFRVKPNGTYKARLVVKGYLQQHGVDYDEIFAPVVRLEVLRYLFTLMAVYDFECHQMDVDTAFLNGAIDRPIYMDQPPGDLVDPTSRRDYVCLLKRSLYGLKQAPYLWYLTFVEFMTSQQFTRLHKDRCVFTKTTATSFIIISLYVDDLLIFAPTLDLVNTMKSALSARFSMKDLGPVSDILGWQVVRYRAELSVFLHQTRYTETILERFGMTDANPATTPSRPGVDLSTSQGADSPEDKVFMATHNYRSVVGSLMYLAMGTRPDLAYTLQQLSQFLQNPGRDHWTAANRALRYLVGSVSHGIRLGGVSATTSSPFLSAYVDANYAMCIDTRRCVSGFLTLLFGSPVSWLAKKQSLVTLSTTEAEFVALALCIQELLYLRQLGGELGQTSAQPIVIHEDNQSTIKIATNAELHGRSKHIDVRFMFVRDLIDSGEFELKWCPTANQLADFFTKAHPAPVFQSFRERLSIVSLASSHPVRV</sequence>
<dbReference type="Pfam" id="PF25597">
    <property type="entry name" value="SH3_retrovirus"/>
    <property type="match status" value="1"/>
</dbReference>
<dbReference type="PROSITE" id="PS50994">
    <property type="entry name" value="INTEGRASE"/>
    <property type="match status" value="1"/>
</dbReference>
<dbReference type="SUPFAM" id="SSF56672">
    <property type="entry name" value="DNA/RNA polymerases"/>
    <property type="match status" value="1"/>
</dbReference>
<accession>A0A6A4Z452</accession>
<dbReference type="InterPro" id="IPR057670">
    <property type="entry name" value="SH3_retrovirus"/>
</dbReference>
<feature type="region of interest" description="Disordered" evidence="2">
    <location>
        <begin position="1"/>
        <end position="284"/>
    </location>
</feature>
<feature type="non-terminal residue" evidence="4">
    <location>
        <position position="1"/>
    </location>
</feature>
<protein>
    <recommendedName>
        <fullName evidence="3">Integrase catalytic domain-containing protein</fullName>
    </recommendedName>
</protein>
<evidence type="ECO:0000313" key="4">
    <source>
        <dbReference type="EMBL" id="KAF0704832.1"/>
    </source>
</evidence>
<keyword evidence="1" id="KW-0064">Aspartyl protease</keyword>
<dbReference type="EMBL" id="VJMI01020317">
    <property type="protein sequence ID" value="KAF0704832.1"/>
    <property type="molecule type" value="Genomic_DNA"/>
</dbReference>
<dbReference type="InterPro" id="IPR043502">
    <property type="entry name" value="DNA/RNA_pol_sf"/>
</dbReference>
<feature type="compositionally biased region" description="Low complexity" evidence="2">
    <location>
        <begin position="139"/>
        <end position="148"/>
    </location>
</feature>
<dbReference type="PANTHER" id="PTHR11439:SF440">
    <property type="entry name" value="INTEGRASE CATALYTIC DOMAIN-CONTAINING PROTEIN"/>
    <property type="match status" value="1"/>
</dbReference>
<feature type="compositionally biased region" description="Low complexity" evidence="2">
    <location>
        <begin position="120"/>
        <end position="131"/>
    </location>
</feature>
<dbReference type="GO" id="GO:0003676">
    <property type="term" value="F:nucleic acid binding"/>
    <property type="evidence" value="ECO:0007669"/>
    <property type="project" value="InterPro"/>
</dbReference>
<feature type="compositionally biased region" description="Polar residues" evidence="2">
    <location>
        <begin position="1"/>
        <end position="10"/>
    </location>
</feature>
<dbReference type="SUPFAM" id="SSF53098">
    <property type="entry name" value="Ribonuclease H-like"/>
    <property type="match status" value="1"/>
</dbReference>
<feature type="compositionally biased region" description="Pro residues" evidence="2">
    <location>
        <begin position="98"/>
        <end position="119"/>
    </location>
</feature>
<dbReference type="VEuPathDB" id="FungiDB:H257_04966"/>
<feature type="compositionally biased region" description="Low complexity" evidence="2">
    <location>
        <begin position="218"/>
        <end position="238"/>
    </location>
</feature>
<dbReference type="InterPro" id="IPR012337">
    <property type="entry name" value="RNaseH-like_sf"/>
</dbReference>
<feature type="domain" description="Integrase catalytic" evidence="3">
    <location>
        <begin position="817"/>
        <end position="1005"/>
    </location>
</feature>
<evidence type="ECO:0000256" key="2">
    <source>
        <dbReference type="SAM" id="MobiDB-lite"/>
    </source>
</evidence>
<feature type="compositionally biased region" description="Low complexity" evidence="2">
    <location>
        <begin position="188"/>
        <end position="199"/>
    </location>
</feature>
<comment type="caution">
    <text evidence="4">The sequence shown here is derived from an EMBL/GenBank/DDBJ whole genome shotgun (WGS) entry which is preliminary data.</text>
</comment>
<feature type="compositionally biased region" description="Polar residues" evidence="2">
    <location>
        <begin position="208"/>
        <end position="217"/>
    </location>
</feature>
<feature type="region of interest" description="Disordered" evidence="2">
    <location>
        <begin position="305"/>
        <end position="337"/>
    </location>
</feature>
<evidence type="ECO:0000256" key="1">
    <source>
        <dbReference type="ARBA" id="ARBA00022750"/>
    </source>
</evidence>
<reference evidence="4 5" key="1">
    <citation type="submission" date="2019-06" db="EMBL/GenBank/DDBJ databases">
        <title>Genomics analysis of Aphanomyces spp. identifies a new class of oomycete effector associated with host adaptation.</title>
        <authorList>
            <person name="Gaulin E."/>
        </authorList>
    </citation>
    <scope>NUCLEOTIDE SEQUENCE [LARGE SCALE GENOMIC DNA]</scope>
    <source>
        <strain evidence="4 5">E</strain>
    </source>
</reference>
<dbReference type="GO" id="GO:0004190">
    <property type="term" value="F:aspartic-type endopeptidase activity"/>
    <property type="evidence" value="ECO:0007669"/>
    <property type="project" value="UniProtKB-KW"/>
</dbReference>
<dbReference type="VEuPathDB" id="FungiDB:H257_05521"/>
<dbReference type="InterPro" id="IPR001584">
    <property type="entry name" value="Integrase_cat-core"/>
</dbReference>
<feature type="compositionally biased region" description="Low complexity" evidence="2">
    <location>
        <begin position="248"/>
        <end position="273"/>
    </location>
</feature>
<dbReference type="PANTHER" id="PTHR11439">
    <property type="entry name" value="GAG-POL-RELATED RETROTRANSPOSON"/>
    <property type="match status" value="1"/>
</dbReference>
<dbReference type="Proteomes" id="UP000469452">
    <property type="component" value="Unassembled WGS sequence"/>
</dbReference>
<dbReference type="InterPro" id="IPR054722">
    <property type="entry name" value="PolX-like_BBD"/>
</dbReference>
<feature type="compositionally biased region" description="Polar residues" evidence="2">
    <location>
        <begin position="149"/>
        <end position="179"/>
    </location>
</feature>
<gene>
    <name evidence="4" type="ORF">AaE_014736</name>
</gene>
<feature type="region of interest" description="Disordered" evidence="2">
    <location>
        <begin position="1497"/>
        <end position="1520"/>
    </location>
</feature>
<evidence type="ECO:0000259" key="3">
    <source>
        <dbReference type="PROSITE" id="PS50994"/>
    </source>
</evidence>
<dbReference type="Gene3D" id="3.30.420.10">
    <property type="entry name" value="Ribonuclease H-like superfamily/Ribonuclease H"/>
    <property type="match status" value="1"/>
</dbReference>
<dbReference type="VEuPathDB" id="FungiDB:H257_00494"/>
<dbReference type="Pfam" id="PF07727">
    <property type="entry name" value="RVT_2"/>
    <property type="match status" value="1"/>
</dbReference>
<feature type="compositionally biased region" description="Basic and acidic residues" evidence="2">
    <location>
        <begin position="24"/>
        <end position="35"/>
    </location>
</feature>
<dbReference type="CDD" id="cd09272">
    <property type="entry name" value="RNase_HI_RT_Ty1"/>
    <property type="match status" value="1"/>
</dbReference>
<name>A0A6A4Z452_APHAT</name>
<dbReference type="InterPro" id="IPR036397">
    <property type="entry name" value="RNaseH_sf"/>
</dbReference>
<dbReference type="InterPro" id="IPR013103">
    <property type="entry name" value="RVT_2"/>
</dbReference>
<feature type="compositionally biased region" description="Polar residues" evidence="2">
    <location>
        <begin position="1500"/>
        <end position="1518"/>
    </location>
</feature>
<proteinExistence type="predicted"/>
<dbReference type="Pfam" id="PF22936">
    <property type="entry name" value="Pol_BBD"/>
    <property type="match status" value="1"/>
</dbReference>
<evidence type="ECO:0000313" key="5">
    <source>
        <dbReference type="Proteomes" id="UP000469452"/>
    </source>
</evidence>
<dbReference type="GO" id="GO:0015074">
    <property type="term" value="P:DNA integration"/>
    <property type="evidence" value="ECO:0007669"/>
    <property type="project" value="InterPro"/>
</dbReference>
<keyword evidence="1" id="KW-0378">Hydrolase</keyword>
<organism evidence="4 5">
    <name type="scientific">Aphanomyces astaci</name>
    <name type="common">Crayfish plague agent</name>
    <dbReference type="NCBI Taxonomy" id="112090"/>
    <lineage>
        <taxon>Eukaryota</taxon>
        <taxon>Sar</taxon>
        <taxon>Stramenopiles</taxon>
        <taxon>Oomycota</taxon>
        <taxon>Saprolegniomycetes</taxon>
        <taxon>Saprolegniales</taxon>
        <taxon>Verrucalvaceae</taxon>
        <taxon>Aphanomyces</taxon>
    </lineage>
</organism>
<feature type="compositionally biased region" description="Basic and acidic residues" evidence="2">
    <location>
        <begin position="60"/>
        <end position="77"/>
    </location>
</feature>